<dbReference type="PRINTS" id="PR00133">
    <property type="entry name" value="GLHYDRLASE3"/>
</dbReference>
<dbReference type="SUPFAM" id="SSF51445">
    <property type="entry name" value="(Trans)glycosidases"/>
    <property type="match status" value="1"/>
</dbReference>
<dbReference type="Gene3D" id="3.40.710.10">
    <property type="entry name" value="DD-peptidase/beta-lactamase superfamily"/>
    <property type="match status" value="1"/>
</dbReference>
<dbReference type="SUPFAM" id="SSF52279">
    <property type="entry name" value="Beta-D-glucan exohydrolase, C-terminal domain"/>
    <property type="match status" value="1"/>
</dbReference>
<evidence type="ECO:0000256" key="5">
    <source>
        <dbReference type="ARBA" id="ARBA00023295"/>
    </source>
</evidence>
<sequence length="992" mass="108132">MKKRVLVASLFCLFAAQAVIAQRSVSAGYSDPAASHWVDSVFNSMNAERRVGQVIAQVVNPRNLSAAKSEVKLLVEKYNIGFIYFSEGTTENHAELANYVNSLSKTPVIVGLDGEWGLSMRMDGTPRFPKNMTLGAVQDDRLLYDYGREMAAECRMVGVNLNFAPAVDVNSNQKNPVIGTRSFGEDPQNVARKAVAYAKGLEDNGVISSAKHFPGHGDTHEDSHKTLPVVNRSLIDLQTTDLIPFRSYIRAGLSGVMVGHLNVPVLKTGNLPSSLCEQVVTKLLKNEMGFNGLVFTDALAMKGARVDGKPNGLLALNAGAEVLLEPYKLADNFDAMVAAYSKGGKEKSVIDAACKKILRYKYAVGLDNYKPVDTKNLNSRINSVNAELVNRKLFAAAITVLKNDSDILPLKGLDKTVSVVALGAAADNRFSQICRLYTDVKRYAMNNDNSSDVIEQVKQSSKVIVAVFKNDLTTAMNLDRIILDCGAEKVVPVFFVSPYALSRYSGSISLCNTAVLAYETEPLAQEYAAQAVFGGITVSGRIPVTVEGVAECGDGVTIHASRLGYGMPEEVGFDESLALGIDSLANLGVEKGAFPGCQVLVAHKGKIVFNKSYGFTDLTKDYKVNGNTIYDLASVSKATGTLSGIMKAVDEGLMSVDAKLGNYTKVLAGTPKGDLLIRDLLYHETGMPAALNVYQIMTDSTSYKGALVAGKKQPGYSRYAGGGYINDDAKIRRDITSAKKTKDFDYQIGKNLFVGKITYDTIMNIIHNQPLRADRDYLYSCLNFCMLAEAEQNVTGMRHDKWVYDNIFHRLGAYRSVYRPLDYYSASEIAATEYEGYMRECTVKGSVHDETAAFSGGIQGNAGFFSNANDLAKLCGMWLNGGMYGGEQILSEKTVKLFTESKSPNSFRGLGFDKPNIEEPDYSSVCEEADPSVYGHTGFTGTSFWVDPKNDLIYIFLCNRVCPTRNNPAFGEVGARFKIFSVIYNSLGIKKK</sequence>
<keyword evidence="5" id="KW-0326">Glycosidase</keyword>
<dbReference type="GO" id="GO:0004563">
    <property type="term" value="F:beta-N-acetylhexosaminidase activity"/>
    <property type="evidence" value="ECO:0007669"/>
    <property type="project" value="UniProtKB-EC"/>
</dbReference>
<dbReference type="Pfam" id="PF00144">
    <property type="entry name" value="Beta-lactamase"/>
    <property type="match status" value="1"/>
</dbReference>
<dbReference type="GO" id="GO:0005975">
    <property type="term" value="P:carbohydrate metabolic process"/>
    <property type="evidence" value="ECO:0007669"/>
    <property type="project" value="InterPro"/>
</dbReference>
<keyword evidence="6" id="KW-0732">Signal</keyword>
<evidence type="ECO:0000256" key="6">
    <source>
        <dbReference type="SAM" id="SignalP"/>
    </source>
</evidence>
<dbReference type="Pfam" id="PF00933">
    <property type="entry name" value="Glyco_hydro_3"/>
    <property type="match status" value="1"/>
</dbReference>
<gene>
    <name evidence="9" type="ORF">IAB88_04005</name>
</gene>
<accession>A0A9D9INS5</accession>
<dbReference type="PANTHER" id="PTHR30480:SF13">
    <property type="entry name" value="BETA-HEXOSAMINIDASE"/>
    <property type="match status" value="1"/>
</dbReference>
<feature type="domain" description="Beta-lactamase-related" evidence="7">
    <location>
        <begin position="588"/>
        <end position="963"/>
    </location>
</feature>
<reference evidence="9" key="2">
    <citation type="journal article" date="2021" name="PeerJ">
        <title>Extensive microbial diversity within the chicken gut microbiome revealed by metagenomics and culture.</title>
        <authorList>
            <person name="Gilroy R."/>
            <person name="Ravi A."/>
            <person name="Getino M."/>
            <person name="Pursley I."/>
            <person name="Horton D.L."/>
            <person name="Alikhan N.F."/>
            <person name="Baker D."/>
            <person name="Gharbi K."/>
            <person name="Hall N."/>
            <person name="Watson M."/>
            <person name="Adriaenssens E.M."/>
            <person name="Foster-Nyarko E."/>
            <person name="Jarju S."/>
            <person name="Secka A."/>
            <person name="Antonio M."/>
            <person name="Oren A."/>
            <person name="Chaudhuri R.R."/>
            <person name="La Ragione R."/>
            <person name="Hildebrand F."/>
            <person name="Pallen M.J."/>
        </authorList>
    </citation>
    <scope>NUCLEOTIDE SEQUENCE</scope>
    <source>
        <strain evidence="9">6919</strain>
    </source>
</reference>
<evidence type="ECO:0000259" key="7">
    <source>
        <dbReference type="Pfam" id="PF00144"/>
    </source>
</evidence>
<keyword evidence="4 9" id="KW-0378">Hydrolase</keyword>
<comment type="caution">
    <text evidence="9">The sequence shown here is derived from an EMBL/GenBank/DDBJ whole genome shotgun (WGS) entry which is preliminary data.</text>
</comment>
<comment type="catalytic activity">
    <reaction evidence="1">
        <text>Hydrolysis of terminal non-reducing N-acetyl-D-hexosamine residues in N-acetyl-beta-D-hexosaminides.</text>
        <dbReference type="EC" id="3.2.1.52"/>
    </reaction>
</comment>
<dbReference type="GO" id="GO:0009254">
    <property type="term" value="P:peptidoglycan turnover"/>
    <property type="evidence" value="ECO:0007669"/>
    <property type="project" value="TreeGrafter"/>
</dbReference>
<evidence type="ECO:0000256" key="1">
    <source>
        <dbReference type="ARBA" id="ARBA00001231"/>
    </source>
</evidence>
<dbReference type="InterPro" id="IPR036962">
    <property type="entry name" value="Glyco_hydro_3_N_sf"/>
</dbReference>
<dbReference type="InterPro" id="IPR017853">
    <property type="entry name" value="GH"/>
</dbReference>
<dbReference type="AlphaFoldDB" id="A0A9D9INS5"/>
<protein>
    <recommendedName>
        <fullName evidence="3">beta-N-acetylhexosaminidase</fullName>
        <ecNumber evidence="3">3.2.1.52</ecNumber>
    </recommendedName>
</protein>
<dbReference type="Gene3D" id="3.20.20.300">
    <property type="entry name" value="Glycoside hydrolase, family 3, N-terminal domain"/>
    <property type="match status" value="1"/>
</dbReference>
<reference evidence="9" key="1">
    <citation type="submission" date="2020-10" db="EMBL/GenBank/DDBJ databases">
        <authorList>
            <person name="Gilroy R."/>
        </authorList>
    </citation>
    <scope>NUCLEOTIDE SEQUENCE</scope>
    <source>
        <strain evidence="9">6919</strain>
    </source>
</reference>
<dbReference type="InterPro" id="IPR012338">
    <property type="entry name" value="Beta-lactam/transpept-like"/>
</dbReference>
<dbReference type="EC" id="3.2.1.52" evidence="3"/>
<feature type="signal peptide" evidence="6">
    <location>
        <begin position="1"/>
        <end position="21"/>
    </location>
</feature>
<dbReference type="InterPro" id="IPR036881">
    <property type="entry name" value="Glyco_hydro_3_C_sf"/>
</dbReference>
<dbReference type="InterPro" id="IPR019800">
    <property type="entry name" value="Glyco_hydro_3_AS"/>
</dbReference>
<dbReference type="InterPro" id="IPR001466">
    <property type="entry name" value="Beta-lactam-related"/>
</dbReference>
<evidence type="ECO:0000256" key="2">
    <source>
        <dbReference type="ARBA" id="ARBA00005336"/>
    </source>
</evidence>
<dbReference type="InterPro" id="IPR001764">
    <property type="entry name" value="Glyco_hydro_3_N"/>
</dbReference>
<evidence type="ECO:0000313" key="10">
    <source>
        <dbReference type="Proteomes" id="UP000823598"/>
    </source>
</evidence>
<dbReference type="InterPro" id="IPR050226">
    <property type="entry name" value="NagZ_Beta-hexosaminidase"/>
</dbReference>
<dbReference type="PROSITE" id="PS00775">
    <property type="entry name" value="GLYCOSYL_HYDROL_F3"/>
    <property type="match status" value="1"/>
</dbReference>
<evidence type="ECO:0000256" key="3">
    <source>
        <dbReference type="ARBA" id="ARBA00012663"/>
    </source>
</evidence>
<dbReference type="Proteomes" id="UP000823598">
    <property type="component" value="Unassembled WGS sequence"/>
</dbReference>
<dbReference type="PANTHER" id="PTHR30480">
    <property type="entry name" value="BETA-HEXOSAMINIDASE-RELATED"/>
    <property type="match status" value="1"/>
</dbReference>
<dbReference type="SUPFAM" id="SSF56601">
    <property type="entry name" value="beta-lactamase/transpeptidase-like"/>
    <property type="match status" value="1"/>
</dbReference>
<evidence type="ECO:0000259" key="8">
    <source>
        <dbReference type="Pfam" id="PF00933"/>
    </source>
</evidence>
<comment type="similarity">
    <text evidence="2">Belongs to the glycosyl hydrolase 3 family.</text>
</comment>
<organism evidence="9 10">
    <name type="scientific">Candidatus Limisoma faecipullorum</name>
    <dbReference type="NCBI Taxonomy" id="2840854"/>
    <lineage>
        <taxon>Bacteria</taxon>
        <taxon>Pseudomonadati</taxon>
        <taxon>Bacteroidota</taxon>
        <taxon>Bacteroidia</taxon>
        <taxon>Bacteroidales</taxon>
        <taxon>Candidatus Limisoma</taxon>
    </lineage>
</organism>
<proteinExistence type="inferred from homology"/>
<feature type="domain" description="Glycoside hydrolase family 3 N-terminal" evidence="8">
    <location>
        <begin position="56"/>
        <end position="359"/>
    </location>
</feature>
<dbReference type="EMBL" id="JADIMC010000046">
    <property type="protein sequence ID" value="MBO8476138.1"/>
    <property type="molecule type" value="Genomic_DNA"/>
</dbReference>
<evidence type="ECO:0000313" key="9">
    <source>
        <dbReference type="EMBL" id="MBO8476138.1"/>
    </source>
</evidence>
<name>A0A9D9INS5_9BACT</name>
<feature type="chain" id="PRO_5038461469" description="beta-N-acetylhexosaminidase" evidence="6">
    <location>
        <begin position="22"/>
        <end position="992"/>
    </location>
</feature>
<evidence type="ECO:0000256" key="4">
    <source>
        <dbReference type="ARBA" id="ARBA00022801"/>
    </source>
</evidence>